<keyword evidence="1" id="KW-0732">Signal</keyword>
<feature type="signal peptide" evidence="1">
    <location>
        <begin position="1"/>
        <end position="20"/>
    </location>
</feature>
<dbReference type="InParanoid" id="F4NVE7"/>
<dbReference type="RefSeq" id="XP_006675654.1">
    <property type="nucleotide sequence ID" value="XM_006675591.1"/>
</dbReference>
<evidence type="ECO:0000313" key="2">
    <source>
        <dbReference type="EMBL" id="EGF83687.1"/>
    </source>
</evidence>
<evidence type="ECO:0000256" key="1">
    <source>
        <dbReference type="SAM" id="SignalP"/>
    </source>
</evidence>
<evidence type="ECO:0000313" key="3">
    <source>
        <dbReference type="Proteomes" id="UP000007241"/>
    </source>
</evidence>
<reference evidence="2 3" key="1">
    <citation type="submission" date="2009-12" db="EMBL/GenBank/DDBJ databases">
        <title>The draft genome of Batrachochytrium dendrobatidis.</title>
        <authorList>
            <consortium name="US DOE Joint Genome Institute (JGI-PGF)"/>
            <person name="Kuo A."/>
            <person name="Salamov A."/>
            <person name="Schmutz J."/>
            <person name="Lucas S."/>
            <person name="Pitluck S."/>
            <person name="Rosenblum E."/>
            <person name="Stajich J."/>
            <person name="Eisen M."/>
            <person name="Grigoriev I.V."/>
        </authorList>
    </citation>
    <scope>NUCLEOTIDE SEQUENCE [LARGE SCALE GENOMIC DNA]</scope>
    <source>
        <strain evidence="3">JAM81 / FGSC 10211</strain>
    </source>
</reference>
<sequence>MPLNHLQHVVLLEILWKLLAFHSWETIISVRSCPKIITLWLVSQEFWITFTRTLHLRPSMMIHIHLFSSKLQI</sequence>
<keyword evidence="3" id="KW-1185">Reference proteome</keyword>
<gene>
    <name evidence="2" type="ORF">BATDEDRAFT_31291</name>
</gene>
<proteinExistence type="predicted"/>
<name>F4NVE7_BATDJ</name>
<feature type="chain" id="PRO_5003312472" evidence="1">
    <location>
        <begin position="21"/>
        <end position="73"/>
    </location>
</feature>
<dbReference type="GeneID" id="18240018"/>
<accession>F4NVE7</accession>
<protein>
    <submittedName>
        <fullName evidence="2">Uncharacterized protein</fullName>
    </submittedName>
</protein>
<dbReference type="AlphaFoldDB" id="F4NVE7"/>
<organism evidence="2 3">
    <name type="scientific">Batrachochytrium dendrobatidis (strain JAM81 / FGSC 10211)</name>
    <name type="common">Frog chytrid fungus</name>
    <dbReference type="NCBI Taxonomy" id="684364"/>
    <lineage>
        <taxon>Eukaryota</taxon>
        <taxon>Fungi</taxon>
        <taxon>Fungi incertae sedis</taxon>
        <taxon>Chytridiomycota</taxon>
        <taxon>Chytridiomycota incertae sedis</taxon>
        <taxon>Chytridiomycetes</taxon>
        <taxon>Rhizophydiales</taxon>
        <taxon>Rhizophydiales incertae sedis</taxon>
        <taxon>Batrachochytrium</taxon>
    </lineage>
</organism>
<dbReference type="HOGENOM" id="CLU_2704427_0_0_1"/>
<dbReference type="EMBL" id="GL882879">
    <property type="protein sequence ID" value="EGF83687.1"/>
    <property type="molecule type" value="Genomic_DNA"/>
</dbReference>
<dbReference type="Proteomes" id="UP000007241">
    <property type="component" value="Unassembled WGS sequence"/>
</dbReference>